<dbReference type="Proteomes" id="UP000789901">
    <property type="component" value="Unassembled WGS sequence"/>
</dbReference>
<evidence type="ECO:0000313" key="2">
    <source>
        <dbReference type="Proteomes" id="UP000789901"/>
    </source>
</evidence>
<gene>
    <name evidence="1" type="ORF">GMARGA_LOCUS42957</name>
</gene>
<reference evidence="1 2" key="1">
    <citation type="submission" date="2021-06" db="EMBL/GenBank/DDBJ databases">
        <authorList>
            <person name="Kallberg Y."/>
            <person name="Tangrot J."/>
            <person name="Rosling A."/>
        </authorList>
    </citation>
    <scope>NUCLEOTIDE SEQUENCE [LARGE SCALE GENOMIC DNA]</scope>
    <source>
        <strain evidence="1 2">120-4 pot B 10/14</strain>
    </source>
</reference>
<dbReference type="EMBL" id="CAJVQB010133865">
    <property type="protein sequence ID" value="CAG8854136.1"/>
    <property type="molecule type" value="Genomic_DNA"/>
</dbReference>
<protein>
    <submittedName>
        <fullName evidence="1">16361_t:CDS:1</fullName>
    </submittedName>
</protein>
<organism evidence="1 2">
    <name type="scientific">Gigaspora margarita</name>
    <dbReference type="NCBI Taxonomy" id="4874"/>
    <lineage>
        <taxon>Eukaryota</taxon>
        <taxon>Fungi</taxon>
        <taxon>Fungi incertae sedis</taxon>
        <taxon>Mucoromycota</taxon>
        <taxon>Glomeromycotina</taxon>
        <taxon>Glomeromycetes</taxon>
        <taxon>Diversisporales</taxon>
        <taxon>Gigasporaceae</taxon>
        <taxon>Gigaspora</taxon>
    </lineage>
</organism>
<sequence>MATIQEKFCSPLLEEVSEIEKEYRIKTYALEQTRFNSLIQHIRNVVNLLTPAITSGGAKILLYFPSRYYT</sequence>
<comment type="caution">
    <text evidence="1">The sequence shown here is derived from an EMBL/GenBank/DDBJ whole genome shotgun (WGS) entry which is preliminary data.</text>
</comment>
<proteinExistence type="predicted"/>
<accession>A0ABN7XH16</accession>
<evidence type="ECO:0000313" key="1">
    <source>
        <dbReference type="EMBL" id="CAG8854136.1"/>
    </source>
</evidence>
<feature type="non-terminal residue" evidence="1">
    <location>
        <position position="70"/>
    </location>
</feature>
<name>A0ABN7XH16_GIGMA</name>
<keyword evidence="2" id="KW-1185">Reference proteome</keyword>